<dbReference type="PANTHER" id="PTHR12526">
    <property type="entry name" value="GLYCOSYLTRANSFERASE"/>
    <property type="match status" value="1"/>
</dbReference>
<evidence type="ECO:0000313" key="1">
    <source>
        <dbReference type="EMBL" id="SEA64291.1"/>
    </source>
</evidence>
<reference evidence="1 2" key="1">
    <citation type="submission" date="2016-10" db="EMBL/GenBank/DDBJ databases">
        <authorList>
            <person name="de Groot N.N."/>
        </authorList>
    </citation>
    <scope>NUCLEOTIDE SEQUENCE [LARGE SCALE GENOMIC DNA]</scope>
    <source>
        <strain evidence="1 2">DSM 15345</strain>
    </source>
</reference>
<dbReference type="SUPFAM" id="SSF53756">
    <property type="entry name" value="UDP-Glycosyltransferase/glycogen phosphorylase"/>
    <property type="match status" value="1"/>
</dbReference>
<dbReference type="STRING" id="89524.SAMN05444370_10854"/>
<dbReference type="GO" id="GO:0016740">
    <property type="term" value="F:transferase activity"/>
    <property type="evidence" value="ECO:0007669"/>
    <property type="project" value="UniProtKB-KW"/>
</dbReference>
<keyword evidence="2" id="KW-1185">Reference proteome</keyword>
<dbReference type="AlphaFoldDB" id="A0A1H4CV88"/>
<gene>
    <name evidence="1" type="ORF">SAMN05444370_10854</name>
</gene>
<name>A0A1H4CV88_9RHOB</name>
<keyword evidence="1" id="KW-0808">Transferase</keyword>
<dbReference type="Gene3D" id="3.40.50.2000">
    <property type="entry name" value="Glycogen Phosphorylase B"/>
    <property type="match status" value="2"/>
</dbReference>
<dbReference type="Proteomes" id="UP000198703">
    <property type="component" value="Unassembled WGS sequence"/>
</dbReference>
<dbReference type="Pfam" id="PF13692">
    <property type="entry name" value="Glyco_trans_1_4"/>
    <property type="match status" value="1"/>
</dbReference>
<dbReference type="OrthoDB" id="9790710at2"/>
<dbReference type="RefSeq" id="WP_139284060.1">
    <property type="nucleotide sequence ID" value="NZ_FNQM01000008.1"/>
</dbReference>
<evidence type="ECO:0000313" key="2">
    <source>
        <dbReference type="Proteomes" id="UP000198703"/>
    </source>
</evidence>
<protein>
    <submittedName>
        <fullName evidence="1">Glycosyltransferase involved in cell wall bisynthesis</fullName>
    </submittedName>
</protein>
<sequence>MRILPVDGLEGDPAAPADVLPEHPPRVETLMPKPFDGYGPSWTCGSIVSGMARFGAPCRVTATRVTRRIEGLALRAALPAAFNSAPYRYVRRFAERRAERVFLRDVGPGDIAYIWQNTSLETTEALARRGALVVLECINTHQRHARNILDAEFDRIGLPPSHGITERSARELDQKLATAHAVFAPSRAVEISLLEAGLPEEKVLPASYGAWMDAVEAPAPRGRRPVFIFVASVSVRKGAHLLLRAWRRAGLDAELRVLGAVSDDIARSCADALAASNVKVMGFRRDVSAQLAQADVFVLPSLEEGDPIATYEAAFHGLPIIASPMGGGRMGDDPERLRLVDPRDEDAMVAILRELAGSEELRRHLGAKARRAAARFEWPLVGARRVESLMRLHGARVAGAQDGPARGGAAA</sequence>
<accession>A0A1H4CV88</accession>
<organism evidence="1 2">
    <name type="scientific">Rubrimonas cliftonensis</name>
    <dbReference type="NCBI Taxonomy" id="89524"/>
    <lineage>
        <taxon>Bacteria</taxon>
        <taxon>Pseudomonadati</taxon>
        <taxon>Pseudomonadota</taxon>
        <taxon>Alphaproteobacteria</taxon>
        <taxon>Rhodobacterales</taxon>
        <taxon>Paracoccaceae</taxon>
        <taxon>Rubrimonas</taxon>
    </lineage>
</organism>
<dbReference type="EMBL" id="FNQM01000008">
    <property type="protein sequence ID" value="SEA64291.1"/>
    <property type="molecule type" value="Genomic_DNA"/>
</dbReference>
<proteinExistence type="predicted"/>